<name>A0A1I8FES9_9PLAT</name>
<dbReference type="WBParaSite" id="maker-unitig_31952-snap-gene-0.3-mRNA-1">
    <property type="protein sequence ID" value="maker-unitig_31952-snap-gene-0.3-mRNA-1"/>
    <property type="gene ID" value="maker-unitig_31952-snap-gene-0.3"/>
</dbReference>
<accession>A0A1I8FES9</accession>
<organism evidence="1 2">
    <name type="scientific">Macrostomum lignano</name>
    <dbReference type="NCBI Taxonomy" id="282301"/>
    <lineage>
        <taxon>Eukaryota</taxon>
        <taxon>Metazoa</taxon>
        <taxon>Spiralia</taxon>
        <taxon>Lophotrochozoa</taxon>
        <taxon>Platyhelminthes</taxon>
        <taxon>Rhabditophora</taxon>
        <taxon>Macrostomorpha</taxon>
        <taxon>Macrostomida</taxon>
        <taxon>Macrostomidae</taxon>
        <taxon>Macrostomum</taxon>
    </lineage>
</organism>
<dbReference type="Proteomes" id="UP000095280">
    <property type="component" value="Unplaced"/>
</dbReference>
<dbReference type="AlphaFoldDB" id="A0A1I8FES9"/>
<keyword evidence="1" id="KW-1185">Reference proteome</keyword>
<proteinExistence type="predicted"/>
<sequence>RRGCSSIAGCATIHRQSLDGRMVRWREVPLSKSALTQRRAERLRVAASPTAAGLRRLASSDGLVAVECSAFADCRLTERLERLPTSMAALPAGPLVLPGRASPAPQVRLIDMGGIVTQAECRICSTCPGSLLTTRSGCSAARSGGQCAPVQRQEWRRCRLYATAAAEGQSKQGWTGDCPTAARTQQGAAGSVPVPVEFVSPPLADQLVKEGFGGSIQDAAFQTLKSDLLAALPPAS</sequence>
<protein>
    <submittedName>
        <fullName evidence="2">PARP-type domain-containing protein</fullName>
    </submittedName>
</protein>
<evidence type="ECO:0000313" key="1">
    <source>
        <dbReference type="Proteomes" id="UP000095280"/>
    </source>
</evidence>
<evidence type="ECO:0000313" key="2">
    <source>
        <dbReference type="WBParaSite" id="maker-unitig_31952-snap-gene-0.3-mRNA-1"/>
    </source>
</evidence>
<reference evidence="2" key="1">
    <citation type="submission" date="2016-11" db="UniProtKB">
        <authorList>
            <consortium name="WormBaseParasite"/>
        </authorList>
    </citation>
    <scope>IDENTIFICATION</scope>
</reference>